<dbReference type="Proteomes" id="UP000194127">
    <property type="component" value="Unassembled WGS sequence"/>
</dbReference>
<evidence type="ECO:0000313" key="1">
    <source>
        <dbReference type="EMBL" id="OSX63404.1"/>
    </source>
</evidence>
<evidence type="ECO:0008006" key="3">
    <source>
        <dbReference type="Google" id="ProtNLM"/>
    </source>
</evidence>
<protein>
    <recommendedName>
        <fullName evidence="3">F-box domain-containing protein</fullName>
    </recommendedName>
</protein>
<keyword evidence="2" id="KW-1185">Reference proteome</keyword>
<dbReference type="InterPro" id="IPR032675">
    <property type="entry name" value="LRR_dom_sf"/>
</dbReference>
<dbReference type="AlphaFoldDB" id="A0A1X6N474"/>
<dbReference type="Gene3D" id="3.80.10.10">
    <property type="entry name" value="Ribonuclease Inhibitor"/>
    <property type="match status" value="1"/>
</dbReference>
<reference evidence="1 2" key="1">
    <citation type="submission" date="2017-04" db="EMBL/GenBank/DDBJ databases">
        <title>Genome Sequence of the Model Brown-Rot Fungus Postia placenta SB12.</title>
        <authorList>
            <consortium name="DOE Joint Genome Institute"/>
            <person name="Gaskell J."/>
            <person name="Kersten P."/>
            <person name="Larrondo L.F."/>
            <person name="Canessa P."/>
            <person name="Martinez D."/>
            <person name="Hibbett D."/>
            <person name="Schmoll M."/>
            <person name="Kubicek C.P."/>
            <person name="Martinez A.T."/>
            <person name="Yadav J."/>
            <person name="Master E."/>
            <person name="Magnuson J.K."/>
            <person name="James T."/>
            <person name="Yaver D."/>
            <person name="Berka R."/>
            <person name="Labutti K."/>
            <person name="Lipzen A."/>
            <person name="Aerts A."/>
            <person name="Barry K."/>
            <person name="Henrissat B."/>
            <person name="Blanchette R."/>
            <person name="Grigoriev I."/>
            <person name="Cullen D."/>
        </authorList>
    </citation>
    <scope>NUCLEOTIDE SEQUENCE [LARGE SCALE GENOMIC DNA]</scope>
    <source>
        <strain evidence="1 2">MAD-698-R-SB12</strain>
    </source>
</reference>
<accession>A0A1X6N474</accession>
<organism evidence="1 2">
    <name type="scientific">Postia placenta MAD-698-R-SB12</name>
    <dbReference type="NCBI Taxonomy" id="670580"/>
    <lineage>
        <taxon>Eukaryota</taxon>
        <taxon>Fungi</taxon>
        <taxon>Dikarya</taxon>
        <taxon>Basidiomycota</taxon>
        <taxon>Agaricomycotina</taxon>
        <taxon>Agaricomycetes</taxon>
        <taxon>Polyporales</taxon>
        <taxon>Adustoporiaceae</taxon>
        <taxon>Rhodonia</taxon>
    </lineage>
</organism>
<name>A0A1X6N474_9APHY</name>
<dbReference type="OrthoDB" id="2739403at2759"/>
<dbReference type="RefSeq" id="XP_024340198.1">
    <property type="nucleotide sequence ID" value="XM_024485077.1"/>
</dbReference>
<evidence type="ECO:0000313" key="2">
    <source>
        <dbReference type="Proteomes" id="UP000194127"/>
    </source>
</evidence>
<proteinExistence type="predicted"/>
<sequence>MPHLFELNDDVFESIVPLLSPKDASQVAMTCHAGYQLAMPRVLYEVKFTLAADSASILRFRAFCAFMMDDVARRSSFLRIMELQLDQYTPLPTRGDYRIGRHPFPNALASILEHALNLRELVLESGHSLLENHLRVCRAISRLPSLRSLRISVSHSRNPALTAIVSRPRKLVLEFPRRWVRSPDTYLEALLPVDLSAHVEELHLSLVTWSAVMHDARFPRVRHLTLSYTLSMATSFDFSNAFPALRSVHWYVYMASWPYNSPICTVKLQSALDQVEYTECISMPLMGRVRRLTITLRNHCEDTVAVLQQAAPIVLDWGFYDVDAFQKLPLVAPQLRFLRVRIEKFTNEVGPDDLGELPLVAISVLVHAKISELHHDSQIASRLLQEIASVLPLVKFVEARFGSPTELDRTAWFRVTSHTDHCQSTLEKLSQRESDMLEDRLLAIPRP</sequence>
<dbReference type="EMBL" id="KZ110595">
    <property type="protein sequence ID" value="OSX63404.1"/>
    <property type="molecule type" value="Genomic_DNA"/>
</dbReference>
<dbReference type="STRING" id="670580.A0A1X6N474"/>
<dbReference type="GeneID" id="36330026"/>
<gene>
    <name evidence="1" type="ORF">POSPLADRAFT_1139710</name>
</gene>